<dbReference type="Proteomes" id="UP001243212">
    <property type="component" value="Unassembled WGS sequence"/>
</dbReference>
<sequence length="107" mass="12013">MDVERFAKRVKAWAIKHAPKKAERKAKEEAQEEKLHLFDRGDYWVINGRLTPINGVLVNNLLNAVMSTAYSGDDAPREIARQSLEPPHSAASLPRLLPGLMLLTLKV</sequence>
<evidence type="ECO:0000313" key="1">
    <source>
        <dbReference type="EMBL" id="MDP9805801.1"/>
    </source>
</evidence>
<accession>A0ABT9NEJ4</accession>
<keyword evidence="2" id="KW-1185">Reference proteome</keyword>
<name>A0ABT9NEJ4_9ACTO</name>
<organism evidence="1 2">
    <name type="scientific">Trueperella bonasi</name>
    <dbReference type="NCBI Taxonomy" id="312286"/>
    <lineage>
        <taxon>Bacteria</taxon>
        <taxon>Bacillati</taxon>
        <taxon>Actinomycetota</taxon>
        <taxon>Actinomycetes</taxon>
        <taxon>Actinomycetales</taxon>
        <taxon>Actinomycetaceae</taxon>
        <taxon>Trueperella</taxon>
    </lineage>
</organism>
<comment type="caution">
    <text evidence="1">The sequence shown here is derived from an EMBL/GenBank/DDBJ whole genome shotgun (WGS) entry which is preliminary data.</text>
</comment>
<evidence type="ECO:0000313" key="2">
    <source>
        <dbReference type="Proteomes" id="UP001243212"/>
    </source>
</evidence>
<gene>
    <name evidence="1" type="ORF">J2S70_000383</name>
</gene>
<reference evidence="1 2" key="1">
    <citation type="submission" date="2023-07" db="EMBL/GenBank/DDBJ databases">
        <title>Sequencing the genomes of 1000 actinobacteria strains.</title>
        <authorList>
            <person name="Klenk H.-P."/>
        </authorList>
    </citation>
    <scope>NUCLEOTIDE SEQUENCE [LARGE SCALE GENOMIC DNA]</scope>
    <source>
        <strain evidence="1 2">DSM 17163</strain>
    </source>
</reference>
<dbReference type="RefSeq" id="WP_307682063.1">
    <property type="nucleotide sequence ID" value="NZ_JAUSQX010000001.1"/>
</dbReference>
<proteinExistence type="predicted"/>
<protein>
    <submittedName>
        <fullName evidence="1">Uncharacterized protein</fullName>
    </submittedName>
</protein>
<dbReference type="EMBL" id="JAUSQX010000001">
    <property type="protein sequence ID" value="MDP9805801.1"/>
    <property type="molecule type" value="Genomic_DNA"/>
</dbReference>